<evidence type="ECO:0000256" key="2">
    <source>
        <dbReference type="ARBA" id="ARBA00022478"/>
    </source>
</evidence>
<dbReference type="InterPro" id="IPR014052">
    <property type="entry name" value="DNA_primase_ssu_euk/arc"/>
</dbReference>
<evidence type="ECO:0000256" key="7">
    <source>
        <dbReference type="ARBA" id="ARBA00022723"/>
    </source>
</evidence>
<dbReference type="GO" id="GO:0006269">
    <property type="term" value="P:DNA replication, synthesis of primer"/>
    <property type="evidence" value="ECO:0007669"/>
    <property type="project" value="UniProtKB-KW"/>
</dbReference>
<dbReference type="EC" id="2.7.7.-" evidence="9"/>
<dbReference type="Gene3D" id="3.90.920.10">
    <property type="entry name" value="DNA primase, PRIM domain"/>
    <property type="match status" value="1"/>
</dbReference>
<evidence type="ECO:0000256" key="3">
    <source>
        <dbReference type="ARBA" id="ARBA00022515"/>
    </source>
</evidence>
<keyword evidence="8" id="KW-0804">Transcription</keyword>
<dbReference type="GO" id="GO:0005658">
    <property type="term" value="C:alpha DNA polymerase:primase complex"/>
    <property type="evidence" value="ECO:0007669"/>
    <property type="project" value="UniProtKB-ARBA"/>
</dbReference>
<organism evidence="10 11">
    <name type="scientific">Batrachochytrium dendrobatidis (strain JEL423)</name>
    <dbReference type="NCBI Taxonomy" id="403673"/>
    <lineage>
        <taxon>Eukaryota</taxon>
        <taxon>Fungi</taxon>
        <taxon>Fungi incertae sedis</taxon>
        <taxon>Chytridiomycota</taxon>
        <taxon>Chytridiomycota incertae sedis</taxon>
        <taxon>Chytridiomycetes</taxon>
        <taxon>Rhizophydiales</taxon>
        <taxon>Rhizophydiales incertae sedis</taxon>
        <taxon>Batrachochytrium</taxon>
    </lineage>
</organism>
<keyword evidence="2 9" id="KW-0240">DNA-directed RNA polymerase</keyword>
<name>A0A177WTJ1_BATDL</name>
<dbReference type="VEuPathDB" id="FungiDB:BDEG_26334"/>
<dbReference type="GO" id="GO:0003899">
    <property type="term" value="F:DNA-directed RNA polymerase activity"/>
    <property type="evidence" value="ECO:0007669"/>
    <property type="project" value="InterPro"/>
</dbReference>
<dbReference type="PANTHER" id="PTHR10536">
    <property type="entry name" value="DNA PRIMASE SMALL SUBUNIT"/>
    <property type="match status" value="1"/>
</dbReference>
<evidence type="ECO:0000313" key="10">
    <source>
        <dbReference type="EMBL" id="OAJ42945.1"/>
    </source>
</evidence>
<dbReference type="CDD" id="cd04860">
    <property type="entry name" value="AE_Prim_S"/>
    <property type="match status" value="1"/>
</dbReference>
<dbReference type="OrthoDB" id="19606at2759"/>
<keyword evidence="6 9" id="KW-0235">DNA replication</keyword>
<dbReference type="FunFam" id="3.90.920.10:FF:000002">
    <property type="entry name" value="DNA primase"/>
    <property type="match status" value="1"/>
</dbReference>
<protein>
    <recommendedName>
        <fullName evidence="9">DNA primase</fullName>
        <ecNumber evidence="9">2.7.7.-</ecNumber>
    </recommendedName>
</protein>
<keyword evidence="7" id="KW-0479">Metal-binding</keyword>
<dbReference type="InterPro" id="IPR002755">
    <property type="entry name" value="DNA_primase_S"/>
</dbReference>
<dbReference type="Proteomes" id="UP000077115">
    <property type="component" value="Unassembled WGS sequence"/>
</dbReference>
<dbReference type="Pfam" id="PF01896">
    <property type="entry name" value="DNA_primase_S"/>
    <property type="match status" value="1"/>
</dbReference>
<dbReference type="AlphaFoldDB" id="A0A177WTJ1"/>
<reference evidence="10 11" key="1">
    <citation type="submission" date="2006-10" db="EMBL/GenBank/DDBJ databases">
        <title>The Genome Sequence of Batrachochytrium dendrobatidis JEL423.</title>
        <authorList>
            <consortium name="The Broad Institute Genome Sequencing Platform"/>
            <person name="Birren B."/>
            <person name="Lander E."/>
            <person name="Galagan J."/>
            <person name="Cuomo C."/>
            <person name="Devon K."/>
            <person name="Jaffe D."/>
            <person name="Butler J."/>
            <person name="Alvarez P."/>
            <person name="Gnerre S."/>
            <person name="Grabherr M."/>
            <person name="Kleber M."/>
            <person name="Mauceli E."/>
            <person name="Brockman W."/>
            <person name="Young S."/>
            <person name="LaButti K."/>
            <person name="Sykes S."/>
            <person name="DeCaprio D."/>
            <person name="Crawford M."/>
            <person name="Koehrsen M."/>
            <person name="Engels R."/>
            <person name="Montgomery P."/>
            <person name="Pearson M."/>
            <person name="Howarth C."/>
            <person name="Larson L."/>
            <person name="White J."/>
            <person name="O'Leary S."/>
            <person name="Kodira C."/>
            <person name="Zeng Q."/>
            <person name="Yandava C."/>
            <person name="Alvarado L."/>
            <person name="Longcore J."/>
            <person name="James T."/>
        </authorList>
    </citation>
    <scope>NUCLEOTIDE SEQUENCE [LARGE SCALE GENOMIC DNA]</scope>
    <source>
        <strain evidence="10 11">JEL423</strain>
    </source>
</reference>
<evidence type="ECO:0000313" key="11">
    <source>
        <dbReference type="Proteomes" id="UP000077115"/>
    </source>
</evidence>
<dbReference type="eggNOG" id="KOG2851">
    <property type="taxonomic scope" value="Eukaryota"/>
</dbReference>
<evidence type="ECO:0000256" key="5">
    <source>
        <dbReference type="ARBA" id="ARBA00022695"/>
    </source>
</evidence>
<evidence type="ECO:0000256" key="1">
    <source>
        <dbReference type="ARBA" id="ARBA00009762"/>
    </source>
</evidence>
<comment type="similarity">
    <text evidence="1 9">Belongs to the eukaryotic-type primase small subunit family.</text>
</comment>
<dbReference type="SUPFAM" id="SSF56747">
    <property type="entry name" value="Prim-pol domain"/>
    <property type="match status" value="1"/>
</dbReference>
<sequence>MLGNSVDVVDESVSQDQSLDVSIEHSCVENTVLTPLKRSLALSDINSSDIKRLHVDDTHHINAAQASNLQTTNHLSLSNSTAQTTCFVSEKDSSDDLHNFDSMDEVLATVDIDSIVAPLMSPDVKIQQDGPANLSMLLKTFYQRLFPFKEMYRWLSYGGVHNYHFTNREFSFTLLSETYLRYQSYKGFEDLKADIVRLCPAKIDIGAVYNIKPCEGKTVASSVFIPVERELVFDIDMTDYDEIRTCCSGANVCKKCWHFMTISIKIIHRALKEDFGFKHILWVFSGRRGVHCWVSDERARKLTVESRRAIVSYLEIIHGGDNMAQKVNLKATLLHPSLALSYDVCLKYFEPVLLDKMQILATPERWNKVLRIISDESICKSLNGIWSSNPDSSCREKWNQLKRAISDDQKPALKVLPRNIILQYTYPRLDSNVSIGLNHLLKSPFCVHPKTGFICVPIDPARCEEFDPHHVPTIDSLIKELDELPPFSQSIGSGGSGDYERTSLGPYVKYFKEQFLDSMSESIRESLRQKKADMDKSLQF</sequence>
<dbReference type="STRING" id="403673.A0A177WTJ1"/>
<reference evidence="10 11" key="2">
    <citation type="submission" date="2016-05" db="EMBL/GenBank/DDBJ databases">
        <title>Lineage-specific infection strategies underlie the spectrum of fungal disease in amphibians.</title>
        <authorList>
            <person name="Cuomo C.A."/>
            <person name="Farrer R.A."/>
            <person name="James T."/>
            <person name="Longcore J."/>
            <person name="Birren B."/>
        </authorList>
    </citation>
    <scope>NUCLEOTIDE SEQUENCE [LARGE SCALE GENOMIC DNA]</scope>
    <source>
        <strain evidence="10 11">JEL423</strain>
    </source>
</reference>
<keyword evidence="3 9" id="KW-0639">Primosome</keyword>
<dbReference type="GO" id="GO:0046872">
    <property type="term" value="F:metal ion binding"/>
    <property type="evidence" value="ECO:0007669"/>
    <property type="project" value="UniProtKB-KW"/>
</dbReference>
<proteinExistence type="inferred from homology"/>
<evidence type="ECO:0000256" key="9">
    <source>
        <dbReference type="RuleBase" id="RU003514"/>
    </source>
</evidence>
<accession>A0A177WTJ1</accession>
<dbReference type="EMBL" id="DS022308">
    <property type="protein sequence ID" value="OAJ42945.1"/>
    <property type="molecule type" value="Genomic_DNA"/>
</dbReference>
<dbReference type="NCBIfam" id="TIGR00335">
    <property type="entry name" value="primase_sml"/>
    <property type="match status" value="1"/>
</dbReference>
<gene>
    <name evidence="10" type="ORF">BDEG_26334</name>
</gene>
<keyword evidence="5" id="KW-0548">Nucleotidyltransferase</keyword>
<keyword evidence="4 9" id="KW-0808">Transferase</keyword>
<evidence type="ECO:0000256" key="6">
    <source>
        <dbReference type="ARBA" id="ARBA00022705"/>
    </source>
</evidence>
<evidence type="ECO:0000256" key="8">
    <source>
        <dbReference type="ARBA" id="ARBA00023163"/>
    </source>
</evidence>
<evidence type="ECO:0000256" key="4">
    <source>
        <dbReference type="ARBA" id="ARBA00022679"/>
    </source>
</evidence>